<name>A0A8S5TL64_9CAUD</name>
<evidence type="ECO:0008006" key="2">
    <source>
        <dbReference type="Google" id="ProtNLM"/>
    </source>
</evidence>
<proteinExistence type="predicted"/>
<dbReference type="EMBL" id="BK032843">
    <property type="protein sequence ID" value="DAF63735.1"/>
    <property type="molecule type" value="Genomic_DNA"/>
</dbReference>
<sequence>MANWAETCYFIEGDKNDLEQLYNTIDNCFKSIDESDPTTPDGDWEEVIALALGATEEQVEKSRLRGFIKRYEWDGDVIRLEAEEAWYTSDFRFIIQQLLPSLKVYFMTEESGCEVYATNDADWKYFPDKFYMEYCINGNIESEYFSNQTDALNCAAKLIGRESINKEELEKWNRENKDEGSYIYLHEFEIID</sequence>
<accession>A0A8S5TL64</accession>
<organism evidence="1">
    <name type="scientific">Podoviridae sp. ctz6O13</name>
    <dbReference type="NCBI Taxonomy" id="2827757"/>
    <lineage>
        <taxon>Viruses</taxon>
        <taxon>Duplodnaviria</taxon>
        <taxon>Heunggongvirae</taxon>
        <taxon>Uroviricota</taxon>
        <taxon>Caudoviricetes</taxon>
    </lineage>
</organism>
<evidence type="ECO:0000313" key="1">
    <source>
        <dbReference type="EMBL" id="DAF63735.1"/>
    </source>
</evidence>
<reference evidence="1" key="1">
    <citation type="journal article" date="2021" name="Proc. Natl. Acad. Sci. U.S.A.">
        <title>A Catalog of Tens of Thousands of Viruses from Human Metagenomes Reveals Hidden Associations with Chronic Diseases.</title>
        <authorList>
            <person name="Tisza M.J."/>
            <person name="Buck C.B."/>
        </authorList>
    </citation>
    <scope>NUCLEOTIDE SEQUENCE</scope>
    <source>
        <strain evidence="1">Ctz6O13</strain>
    </source>
</reference>
<protein>
    <recommendedName>
        <fullName evidence="2">YubB ferredoxin-like domain-containing protein</fullName>
    </recommendedName>
</protein>